<dbReference type="EMBL" id="JALJOT010000015">
    <property type="protein sequence ID" value="KAK9902830.1"/>
    <property type="molecule type" value="Genomic_DNA"/>
</dbReference>
<dbReference type="EC" id="2.4.1.-" evidence="8"/>
<evidence type="ECO:0000256" key="4">
    <source>
        <dbReference type="ARBA" id="ARBA00022679"/>
    </source>
</evidence>
<comment type="subcellular location">
    <subcellularLocation>
        <location evidence="1">Membrane</location>
        <topology evidence="1">Single-pass membrane protein</topology>
    </subcellularLocation>
</comment>
<feature type="signal peptide" evidence="9">
    <location>
        <begin position="1"/>
        <end position="25"/>
    </location>
</feature>
<evidence type="ECO:0000256" key="5">
    <source>
        <dbReference type="ARBA" id="ARBA00022692"/>
    </source>
</evidence>
<protein>
    <recommendedName>
        <fullName evidence="8">Glycosyltransferase family 92 protein</fullName>
        <ecNumber evidence="8">2.4.1.-</ecNumber>
    </recommendedName>
</protein>
<evidence type="ECO:0000256" key="3">
    <source>
        <dbReference type="ARBA" id="ARBA00022676"/>
    </source>
</evidence>
<evidence type="ECO:0000256" key="1">
    <source>
        <dbReference type="ARBA" id="ARBA00004167"/>
    </source>
</evidence>
<comment type="similarity">
    <text evidence="2 8">Belongs to the glycosyltransferase 92 family.</text>
</comment>
<evidence type="ECO:0000256" key="9">
    <source>
        <dbReference type="SAM" id="SignalP"/>
    </source>
</evidence>
<evidence type="ECO:0000256" key="8">
    <source>
        <dbReference type="RuleBase" id="RU366017"/>
    </source>
</evidence>
<gene>
    <name evidence="10" type="ORF">WJX75_007794</name>
</gene>
<evidence type="ECO:0000256" key="6">
    <source>
        <dbReference type="ARBA" id="ARBA00022989"/>
    </source>
</evidence>
<dbReference type="PANTHER" id="PTHR21461:SF69">
    <property type="entry name" value="GLYCOSYLTRANSFERASE FAMILY 92 PROTEIN"/>
    <property type="match status" value="1"/>
</dbReference>
<keyword evidence="11" id="KW-1185">Reference proteome</keyword>
<evidence type="ECO:0000313" key="10">
    <source>
        <dbReference type="EMBL" id="KAK9902830.1"/>
    </source>
</evidence>
<name>A0ABR2YDB0_9CHLO</name>
<dbReference type="InterPro" id="IPR008166">
    <property type="entry name" value="Glyco_transf_92"/>
</dbReference>
<evidence type="ECO:0000313" key="11">
    <source>
        <dbReference type="Proteomes" id="UP001491310"/>
    </source>
</evidence>
<keyword evidence="5" id="KW-0812">Transmembrane</keyword>
<proteinExistence type="inferred from homology"/>
<keyword evidence="3 8" id="KW-0328">Glycosyltransferase</keyword>
<keyword evidence="9" id="KW-0732">Signal</keyword>
<evidence type="ECO:0000256" key="7">
    <source>
        <dbReference type="ARBA" id="ARBA00023136"/>
    </source>
</evidence>
<comment type="caution">
    <text evidence="10">The sequence shown here is derived from an EMBL/GenBank/DDBJ whole genome shotgun (WGS) entry which is preliminary data.</text>
</comment>
<feature type="chain" id="PRO_5045636733" description="Glycosyltransferase family 92 protein" evidence="9">
    <location>
        <begin position="26"/>
        <end position="358"/>
    </location>
</feature>
<dbReference type="PANTHER" id="PTHR21461">
    <property type="entry name" value="GLYCOSYLTRANSFERASE FAMILY 92 PROTEIN"/>
    <property type="match status" value="1"/>
</dbReference>
<evidence type="ECO:0000256" key="2">
    <source>
        <dbReference type="ARBA" id="ARBA00007647"/>
    </source>
</evidence>
<keyword evidence="6" id="KW-1133">Transmembrane helix</keyword>
<keyword evidence="7" id="KW-0472">Membrane</keyword>
<organism evidence="10 11">
    <name type="scientific">Coccomyxa subellipsoidea</name>
    <dbReference type="NCBI Taxonomy" id="248742"/>
    <lineage>
        <taxon>Eukaryota</taxon>
        <taxon>Viridiplantae</taxon>
        <taxon>Chlorophyta</taxon>
        <taxon>core chlorophytes</taxon>
        <taxon>Trebouxiophyceae</taxon>
        <taxon>Trebouxiophyceae incertae sedis</taxon>
        <taxon>Coccomyxaceae</taxon>
        <taxon>Coccomyxa</taxon>
    </lineage>
</organism>
<keyword evidence="4 8" id="KW-0808">Transferase</keyword>
<reference evidence="10 11" key="1">
    <citation type="journal article" date="2024" name="Nat. Commun.">
        <title>Phylogenomics reveals the evolutionary origins of lichenization in chlorophyte algae.</title>
        <authorList>
            <person name="Puginier C."/>
            <person name="Libourel C."/>
            <person name="Otte J."/>
            <person name="Skaloud P."/>
            <person name="Haon M."/>
            <person name="Grisel S."/>
            <person name="Petersen M."/>
            <person name="Berrin J.G."/>
            <person name="Delaux P.M."/>
            <person name="Dal Grande F."/>
            <person name="Keller J."/>
        </authorList>
    </citation>
    <scope>NUCLEOTIDE SEQUENCE [LARGE SCALE GENOMIC DNA]</scope>
    <source>
        <strain evidence="10 11">SAG 216-7</strain>
    </source>
</reference>
<accession>A0ABR2YDB0</accession>
<dbReference type="Pfam" id="PF01697">
    <property type="entry name" value="Glyco_transf_92"/>
    <property type="match status" value="1"/>
</dbReference>
<dbReference type="Proteomes" id="UP001491310">
    <property type="component" value="Unassembled WGS sequence"/>
</dbReference>
<sequence length="358" mass="40519">MGSSCKGTIVLFLIAALRLNRVTEGSQENGIDTGLQVVWRNLLEQELPNGTFNVFSALHDPLSGEARIFAEVHPDTPGSELDDVTIEDSNGQALITWPVEEVERLPKGQEKGVGIRRSVQFQSHHLITWRAFHPSRWSQHYYGQWLIYNDCVFRTRNIYEFVMFHDRDEFVQIVGIDKPRQVHLKQFFNQQFGPPDVASVVYWGGLYKIHCHMVKVGKIGSGGVAHSEVDYQAFQGYDVWAADPRTPNFTGCNWRSCHPKSVVRPLGVDIMSVHHIGRVREGFAQGDPKLLLPEVVFIKHLRCLIRVNSSDWETDLSKPLCSVEEIVNPDNRFGGVPVCPMHEIEAVRKAELTAELPA</sequence>